<evidence type="ECO:0000256" key="1">
    <source>
        <dbReference type="ARBA" id="ARBA00004123"/>
    </source>
</evidence>
<evidence type="ECO:0000256" key="4">
    <source>
        <dbReference type="ARBA" id="ARBA00022679"/>
    </source>
</evidence>
<dbReference type="GO" id="GO:0004674">
    <property type="term" value="F:protein serine/threonine kinase activity"/>
    <property type="evidence" value="ECO:0007669"/>
    <property type="project" value="UniProtKB-KW"/>
</dbReference>
<dbReference type="PROSITE" id="PS50290">
    <property type="entry name" value="PI3_4_KINASE_3"/>
    <property type="match status" value="1"/>
</dbReference>
<comment type="similarity">
    <text evidence="2">Belongs to the TRAFAC class OBG-HflX-like GTPase superfamily. OBG GTPase family.</text>
</comment>
<dbReference type="Gene3D" id="2.70.210.12">
    <property type="entry name" value="GTP1/OBG domain"/>
    <property type="match status" value="1"/>
</dbReference>
<evidence type="ECO:0000256" key="3">
    <source>
        <dbReference type="ARBA" id="ARBA00022527"/>
    </source>
</evidence>
<feature type="domain" description="Obg" evidence="14">
    <location>
        <begin position="24"/>
        <end position="183"/>
    </location>
</feature>
<dbReference type="SMART" id="SM00146">
    <property type="entry name" value="PI3Kc"/>
    <property type="match status" value="1"/>
</dbReference>
<evidence type="ECO:0000313" key="15">
    <source>
        <dbReference type="EMBL" id="KAF4676233.1"/>
    </source>
</evidence>
<dbReference type="PRINTS" id="PR00326">
    <property type="entry name" value="GTP1OBG"/>
</dbReference>
<dbReference type="InterPro" id="IPR050517">
    <property type="entry name" value="DDR_Repair_Kinase"/>
</dbReference>
<dbReference type="CDD" id="cd01898">
    <property type="entry name" value="Obg"/>
    <property type="match status" value="1"/>
</dbReference>
<evidence type="ECO:0000313" key="16">
    <source>
        <dbReference type="Proteomes" id="UP000572268"/>
    </source>
</evidence>
<dbReference type="InterPro" id="IPR027417">
    <property type="entry name" value="P-loop_NTPase"/>
</dbReference>
<dbReference type="InterPro" id="IPR031167">
    <property type="entry name" value="G_OBG"/>
</dbReference>
<dbReference type="GO" id="GO:0003924">
    <property type="term" value="F:GTPase activity"/>
    <property type="evidence" value="ECO:0007669"/>
    <property type="project" value="InterPro"/>
</dbReference>
<dbReference type="EMBL" id="JABANN010000004">
    <property type="protein sequence ID" value="KAF4676233.1"/>
    <property type="molecule type" value="Genomic_DNA"/>
</dbReference>
<comment type="subcellular location">
    <subcellularLocation>
        <location evidence="1">Nucleus</location>
    </subcellularLocation>
</comment>
<proteinExistence type="inferred from homology"/>
<feature type="domain" description="OBG-type G" evidence="13">
    <location>
        <begin position="184"/>
        <end position="361"/>
    </location>
</feature>
<keyword evidence="6" id="KW-0227">DNA damage</keyword>
<dbReference type="GO" id="GO:0000287">
    <property type="term" value="F:magnesium ion binding"/>
    <property type="evidence" value="ECO:0007669"/>
    <property type="project" value="InterPro"/>
</dbReference>
<feature type="region of interest" description="Disordered" evidence="11">
    <location>
        <begin position="1296"/>
        <end position="1315"/>
    </location>
</feature>
<dbReference type="PROSITE" id="PS00916">
    <property type="entry name" value="PI3_4_KINASE_2"/>
    <property type="match status" value="1"/>
</dbReference>
<dbReference type="PANTHER" id="PTHR11139">
    <property type="entry name" value="ATAXIA TELANGIECTASIA MUTATED ATM -RELATED"/>
    <property type="match status" value="1"/>
</dbReference>
<evidence type="ECO:0000256" key="11">
    <source>
        <dbReference type="SAM" id="MobiDB-lite"/>
    </source>
</evidence>
<evidence type="ECO:0000259" key="12">
    <source>
        <dbReference type="PROSITE" id="PS50290"/>
    </source>
</evidence>
<evidence type="ECO:0000256" key="8">
    <source>
        <dbReference type="ARBA" id="ARBA00023134"/>
    </source>
</evidence>
<protein>
    <recommendedName>
        <fullName evidence="10">Serine/threonine-protein kinase ATR</fullName>
    </recommendedName>
</protein>
<dbReference type="SUPFAM" id="SSF56112">
    <property type="entry name" value="Protein kinase-like (PK-like)"/>
    <property type="match status" value="1"/>
</dbReference>
<evidence type="ECO:0000256" key="2">
    <source>
        <dbReference type="ARBA" id="ARBA00007699"/>
    </source>
</evidence>
<gene>
    <name evidence="15" type="ORF">FOL46_006242</name>
</gene>
<accession>A0A7J6MXG1</accession>
<dbReference type="NCBIfam" id="TIGR02729">
    <property type="entry name" value="Obg_CgtA"/>
    <property type="match status" value="1"/>
</dbReference>
<sequence>MLIRVKSSQPVLTHRAFSGAALSAGLVDRRRVEVRSGQGGAGHVAYIKHVSPKLFGPGVPAGGNGGRGGDVVFKADPNVVSLTNVPRVARAMDGGKGRNRKISGKNASPLVVKVPLGVVVSTEPQDDQEKPVILADLNKADQTYIAAFGGAGGHGNVALDHPHDFTVGDPGEVKHLILELKSIADVGLVGFPNAGKSSLLRALTKARPKVASYPFTTLSPHLGTLRFTDDQDGGYVIADLPGLVEGAHDNVGLGHQFLRHIQRTTALLYVVDGSQGPDAALNTLRALQLEVKLYSLEMSHRPFIVLVNKCDGAGIEAALAAANAIDKDLTKEGFIDAVVATSALMGFSLEMVARKIRRLMEEALKRLELPDFENSIEHAADADTHSGYLCPRCEFYLPMLHWTPGGYFGAVNVEEEATGAPHPCCSAFSLTNSNHKVQRSDGERACQAIGRQLMQAAGGPGEGTTKASVEEALHFTISFFESTNPNACMLSCHVRRSLLFLINILSLYPYGNGITMPSVDLMVKAVVTVAVHVDRYTCSLLDIFLAETADIIYVLKGLHLLLREGDNNAAASQSRHVYPSFVSAAYDFIMPQQASPSSSPGPVSIQWSFDSEKASAAAIVGVLSTVARLLRARRDYLGLDAVATGEVLTKLLSCVLALVPELGDDSEDELFSICWECIGALPWLPPGRSLDILDLVESGGCPPLEYAPDVADLLLRSLPSAALAAEQGVVWNMATQTGWWKDVGSMNSVTDLFRKVGVLEVDLTECLLRHLEDIPHNSEVQHALSQLISAGGVHGEAGHPRCCRLCECIVPVGATPSLWWSEVLIASGTVLTERELTLGTTDGPREWGDLLKHFRSAALQGEEPTWRCIAASLLHKGYLRLSDGVSKETVARQLLQMLNAADRSRASCNAHLIFATVISLAFLEDTSRDLFAPDTTECTWACVRPLFGRTLQEKSPRHEPDGDHTYLRVTLPRMAAMTTNAVCEAGKGGGGGTGIGSKLSTSVLATARDLTTGSKCGASCWLCQFAMGQVLKLVGGLTGEAEPYRALMASNPRVVLDRGVVDLPPPLPEVCKPFFLPALFAAHLKRCRIRSLFECPGIGQVYLRSALIPALSSLWQGGRHGVCLLLDLPSTVTRLRSDKESLTPLVGESLVQLFVNALISRVKEEHLKHHVLHFVRFLSLDDSPNVTNTGAIEDLVTDCLAEVLAHGVFAAPLVESPSGPVDYSVFRAVLDIYGGRHSTDTIVEADCGGLLFLVLLRFARRFLHGTDTFETIKAVTNERVDKILAHSARIVCSKSKRTSMARAGDEPPAKRARSSESVGAADKLHALKCYYLYVLKLITDASVKGTEQHQEPSCYCTALALLLDIVDEQVLQLYWSQNLDAVRKLTLKSSLWQSSEGETLLRPWKSLYRRSRDEEKRAMLSTYMVDLPRVGYDQARSYARGLPKQVITDPHLRILFGGDHTRLEEGQVKAVLLYVLKEIAWSPPRPDCCIEGILVLLADLLLSHYAETWNDPYGELEALANQLDRHLSDLLLQRDAAASGTLSIAVARALGSLGRWRHRPNADRHSAASPGHRARIGIEDPERAWCDNSNGEVVAKELAVHLLLTYIIPKMGGAKYSYLAQAILTAMGGGNFLESAVSDDLLSRVAAETLWPYLSTSYKVASATDEHGLVKDPSEWTVQTFARWVVRELPGTQNNTVKVRGLMLAVDLLLKQSSTVASEVLPTLVAALLYSNKDTQKMLDKLFLHMQKILTSQSANRPVLAVIIEIYEIVESWAGKLPGNGKRGDRLGPRLAVLLRDRQATYLSLSKAAERCEMWSHALLFMEKAYAPPSATVMMPDDYVHMAGVFSRMSSDSAWDAAGEAGALTVAKKLDSTRICWDGAVAAEAIMDDTMSMRQQEEHWIRKAALLGKWPEPTTELKESSAVIGALVSVKGGSTAFDLTSAYRGVTAQLSVGKKDSTLLEDECRQKARTLFDLEWCLTNRSSLCLPQTLRVRVGTEAADETLGRPVVAMAAIRGVGGNPQQLSHLLWEHLRALRRAGRFEAAEQVGVMCRAQPNIYRERSVQFTVEMSKVYRYLGKISKSREALEDVAQLLTGRRAQEADKDMAWCVKLDRLRYSCSKNLMQPRESIPVFREVLAEAASLPAKRRARGHFAFAQYLDGLLEEETKHQSASSRTLSPQKMLQEITVQYMLAIQFGTKHELMALNRILRIIWDQGSGALVNLISRDFLPLYEKCIGDLSRQKSSSASVSATQIIENASDSRPLVAPDNWQILENNTRDLCRALFVRWQQRANERVGMVIRNLAERCESDLEIPLRVWFTALPQLLSRLHNPDDLRTLRILYSFMRQTRLPKSGSGVSRLGYLEKAKSCGEEVHTLTVTFVCSIISKLLVKYPRQSRWHVLPFIVNHTSEESSKDRNAPRFFVDTMKVLHEKALPAAMQADSEGVEQHKALIRELCGLCVDTNCKVGDGNFSSLASFPKLQRFIRGGRGSPKIAVPLQQYIGYGARLDSDQEDSVVGVASWGPKVKVMASKAKPKKIVMCGTDGRQYPFLAKQEAHGDMRKDARMMDLFTMINHNLDNHSKENRNAADSEGEARGSLLKGVKLRTYAVVCLSSAAALIEWMTGFQTMRDCITSAAARVLEQGSPFVKLLNTKVRDDILAPNGTTAFVRLVRENPPVLQHWHFALARDADHWLHMRNRFVATQALWCMVGYIIGLGDRHCENIMMSDVDGELTHVDFDCIFDAGHNLKVPELVPFRLTSNCVSAMGANGVEGPFRWACIEAMSALRAHKRTLLSVMFSFVADPVTPWSTAARTKQFSLRGGKAEVNLVVARASDNADKTVKEVEQKLSGVVFLANAEVSGSGHGGGTQDPLLLPANDIQGEFRGASISVEGQPLAKDGSLVVVMSNLTTRLLASRASIAAKLAASDAPRVTTAALVARASFQNQQLRRAQAEDNIRLQREAGLHKTSVFRFPQYRRSILSKRRGWVPCTDIIMPVAFKLCTGKGMRTVKGIKKCIDEE</sequence>
<evidence type="ECO:0000256" key="5">
    <source>
        <dbReference type="ARBA" id="ARBA00022741"/>
    </source>
</evidence>
<dbReference type="InterPro" id="IPR006169">
    <property type="entry name" value="GTP1_OBG_dom"/>
</dbReference>
<keyword evidence="4" id="KW-0808">Transferase</keyword>
<keyword evidence="9" id="KW-0539">Nucleus</keyword>
<dbReference type="Pfam" id="PF01018">
    <property type="entry name" value="GTP1_OBG"/>
    <property type="match status" value="1"/>
</dbReference>
<dbReference type="SUPFAM" id="SSF52540">
    <property type="entry name" value="P-loop containing nucleoside triphosphate hydrolases"/>
    <property type="match status" value="1"/>
</dbReference>
<comment type="caution">
    <text evidence="15">The sequence shown here is derived from an EMBL/GenBank/DDBJ whole genome shotgun (WGS) entry which is preliminary data.</text>
</comment>
<dbReference type="GO" id="GO:0005694">
    <property type="term" value="C:chromosome"/>
    <property type="evidence" value="ECO:0007669"/>
    <property type="project" value="TreeGrafter"/>
</dbReference>
<dbReference type="GO" id="GO:0042254">
    <property type="term" value="P:ribosome biogenesis"/>
    <property type="evidence" value="ECO:0007669"/>
    <property type="project" value="UniProtKB-UniRule"/>
</dbReference>
<dbReference type="GO" id="GO:0000723">
    <property type="term" value="P:telomere maintenance"/>
    <property type="evidence" value="ECO:0007669"/>
    <property type="project" value="TreeGrafter"/>
</dbReference>
<dbReference type="Pfam" id="PF00454">
    <property type="entry name" value="PI3_PI4_kinase"/>
    <property type="match status" value="1"/>
</dbReference>
<dbReference type="Proteomes" id="UP000572268">
    <property type="component" value="Unassembled WGS sequence"/>
</dbReference>
<evidence type="ECO:0000259" key="13">
    <source>
        <dbReference type="PROSITE" id="PS51710"/>
    </source>
</evidence>
<evidence type="ECO:0000256" key="7">
    <source>
        <dbReference type="ARBA" id="ARBA00022777"/>
    </source>
</evidence>
<evidence type="ECO:0000259" key="14">
    <source>
        <dbReference type="PROSITE" id="PS51883"/>
    </source>
</evidence>
<dbReference type="InterPro" id="IPR036726">
    <property type="entry name" value="GTP1_OBG_dom_sf"/>
</dbReference>
<dbReference type="Gene3D" id="3.40.50.300">
    <property type="entry name" value="P-loop containing nucleotide triphosphate hydrolases"/>
    <property type="match status" value="1"/>
</dbReference>
<dbReference type="InterPro" id="IPR018936">
    <property type="entry name" value="PI3/4_kinase_CS"/>
</dbReference>
<name>A0A7J6MXG1_PEROL</name>
<dbReference type="CDD" id="cd00892">
    <property type="entry name" value="PIKKc_ATR"/>
    <property type="match status" value="1"/>
</dbReference>
<dbReference type="GO" id="GO:0005525">
    <property type="term" value="F:GTP binding"/>
    <property type="evidence" value="ECO:0007669"/>
    <property type="project" value="UniProtKB-KW"/>
</dbReference>
<feature type="domain" description="PI3K/PI4K catalytic" evidence="12">
    <location>
        <begin position="2519"/>
        <end position="2845"/>
    </location>
</feature>
<dbReference type="GO" id="GO:0005634">
    <property type="term" value="C:nucleus"/>
    <property type="evidence" value="ECO:0007669"/>
    <property type="project" value="UniProtKB-SubCell"/>
</dbReference>
<dbReference type="Gene3D" id="3.30.1010.10">
    <property type="entry name" value="Phosphatidylinositol 3-kinase Catalytic Subunit, Chain A, domain 4"/>
    <property type="match status" value="1"/>
</dbReference>
<keyword evidence="7" id="KW-0418">Kinase</keyword>
<dbReference type="GO" id="GO:0006281">
    <property type="term" value="P:DNA repair"/>
    <property type="evidence" value="ECO:0007669"/>
    <property type="project" value="TreeGrafter"/>
</dbReference>
<reference evidence="15 16" key="1">
    <citation type="submission" date="2020-04" db="EMBL/GenBank/DDBJ databases">
        <title>Perkinsus olseni comparative genomics.</title>
        <authorList>
            <person name="Bogema D.R."/>
        </authorList>
    </citation>
    <scope>NUCLEOTIDE SEQUENCE [LARGE SCALE GENOMIC DNA]</scope>
    <source>
        <strain evidence="15">ATCC PRA-31</strain>
    </source>
</reference>
<evidence type="ECO:0000256" key="10">
    <source>
        <dbReference type="ARBA" id="ARBA00024420"/>
    </source>
</evidence>
<dbReference type="PANTHER" id="PTHR11139:SF69">
    <property type="entry name" value="SERINE_THREONINE-PROTEIN KINASE ATR"/>
    <property type="match status" value="1"/>
</dbReference>
<dbReference type="InterPro" id="IPR006073">
    <property type="entry name" value="GTP-bd"/>
</dbReference>
<dbReference type="InterPro" id="IPR014100">
    <property type="entry name" value="GTP-bd_Obg/CgtA"/>
</dbReference>
<evidence type="ECO:0000256" key="6">
    <source>
        <dbReference type="ARBA" id="ARBA00022763"/>
    </source>
</evidence>
<keyword evidence="5" id="KW-0547">Nucleotide-binding</keyword>
<dbReference type="PROSITE" id="PS51883">
    <property type="entry name" value="OBG"/>
    <property type="match status" value="1"/>
</dbReference>
<keyword evidence="8" id="KW-0342">GTP-binding</keyword>
<dbReference type="InterPro" id="IPR011009">
    <property type="entry name" value="Kinase-like_dom_sf"/>
</dbReference>
<organism evidence="15 16">
    <name type="scientific">Perkinsus olseni</name>
    <name type="common">Perkinsus atlanticus</name>
    <dbReference type="NCBI Taxonomy" id="32597"/>
    <lineage>
        <taxon>Eukaryota</taxon>
        <taxon>Sar</taxon>
        <taxon>Alveolata</taxon>
        <taxon>Perkinsozoa</taxon>
        <taxon>Perkinsea</taxon>
        <taxon>Perkinsida</taxon>
        <taxon>Perkinsidae</taxon>
        <taxon>Perkinsus</taxon>
    </lineage>
</organism>
<keyword evidence="3" id="KW-0723">Serine/threonine-protein kinase</keyword>
<dbReference type="InterPro" id="IPR036940">
    <property type="entry name" value="PI3/4_kinase_cat_sf"/>
</dbReference>
<dbReference type="Gene3D" id="1.10.1070.11">
    <property type="entry name" value="Phosphatidylinositol 3-/4-kinase, catalytic domain"/>
    <property type="match status" value="1"/>
</dbReference>
<dbReference type="Pfam" id="PF01926">
    <property type="entry name" value="MMR_HSR1"/>
    <property type="match status" value="1"/>
</dbReference>
<dbReference type="SUPFAM" id="SSF82051">
    <property type="entry name" value="Obg GTP-binding protein N-terminal domain"/>
    <property type="match status" value="1"/>
</dbReference>
<evidence type="ECO:0000256" key="9">
    <source>
        <dbReference type="ARBA" id="ARBA00023242"/>
    </source>
</evidence>
<dbReference type="InterPro" id="IPR000403">
    <property type="entry name" value="PI3/4_kinase_cat_dom"/>
</dbReference>
<dbReference type="PROSITE" id="PS51710">
    <property type="entry name" value="G_OBG"/>
    <property type="match status" value="1"/>
</dbReference>
<dbReference type="GO" id="GO:0000077">
    <property type="term" value="P:DNA damage checkpoint signaling"/>
    <property type="evidence" value="ECO:0007669"/>
    <property type="project" value="TreeGrafter"/>
</dbReference>